<accession>A0ABQ9H7C4</accession>
<evidence type="ECO:0008006" key="3">
    <source>
        <dbReference type="Google" id="ProtNLM"/>
    </source>
</evidence>
<dbReference type="Gene3D" id="3.90.320.10">
    <property type="match status" value="1"/>
</dbReference>
<dbReference type="EMBL" id="JARBHB010000006">
    <property type="protein sequence ID" value="KAJ8880131.1"/>
    <property type="molecule type" value="Genomic_DNA"/>
</dbReference>
<evidence type="ECO:0000313" key="1">
    <source>
        <dbReference type="EMBL" id="KAJ8880131.1"/>
    </source>
</evidence>
<gene>
    <name evidence="1" type="ORF">PR048_016594</name>
</gene>
<protein>
    <recommendedName>
        <fullName evidence="3">YqaJ viral recombinase domain-containing protein</fullName>
    </recommendedName>
</protein>
<dbReference type="Proteomes" id="UP001159363">
    <property type="component" value="Chromosome 5"/>
</dbReference>
<organism evidence="1 2">
    <name type="scientific">Dryococelus australis</name>
    <dbReference type="NCBI Taxonomy" id="614101"/>
    <lineage>
        <taxon>Eukaryota</taxon>
        <taxon>Metazoa</taxon>
        <taxon>Ecdysozoa</taxon>
        <taxon>Arthropoda</taxon>
        <taxon>Hexapoda</taxon>
        <taxon>Insecta</taxon>
        <taxon>Pterygota</taxon>
        <taxon>Neoptera</taxon>
        <taxon>Polyneoptera</taxon>
        <taxon>Phasmatodea</taxon>
        <taxon>Verophasmatodea</taxon>
        <taxon>Anareolatae</taxon>
        <taxon>Phasmatidae</taxon>
        <taxon>Eurycanthinae</taxon>
        <taxon>Dryococelus</taxon>
    </lineage>
</organism>
<sequence length="249" mass="28214">MARQITCQSLEQQGYTHCYKNIISSITNHCRSLLKNFSSSFPSLQNLLVGNGTLTNSKVLRHLCLKTHTGLYTCSKKLSTLTKVLRSNAQNCMKCIDCKRGNFRNKTCNNTSKRKWILDGRKKKTIDGFKFQFQDSLGLHSTLGATADGLVDLDAIVEVKCSISAKNLTPKAAIFFQERTSEHRTEENYYRAWTPVRVQVKVEVIYRDDKVWYSLLPEFQGPTPLTFTANSGSIIYSGSTTDFEEKKTL</sequence>
<name>A0ABQ9H7C4_9NEOP</name>
<evidence type="ECO:0000313" key="2">
    <source>
        <dbReference type="Proteomes" id="UP001159363"/>
    </source>
</evidence>
<comment type="caution">
    <text evidence="1">The sequence shown here is derived from an EMBL/GenBank/DDBJ whole genome shotgun (WGS) entry which is preliminary data.</text>
</comment>
<reference evidence="1 2" key="1">
    <citation type="submission" date="2023-02" db="EMBL/GenBank/DDBJ databases">
        <title>LHISI_Scaffold_Assembly.</title>
        <authorList>
            <person name="Stuart O.P."/>
            <person name="Cleave R."/>
            <person name="Magrath M.J.L."/>
            <person name="Mikheyev A.S."/>
        </authorList>
    </citation>
    <scope>NUCLEOTIDE SEQUENCE [LARGE SCALE GENOMIC DNA]</scope>
    <source>
        <strain evidence="1">Daus_M_001</strain>
        <tissue evidence="1">Leg muscle</tissue>
    </source>
</reference>
<keyword evidence="2" id="KW-1185">Reference proteome</keyword>
<dbReference type="InterPro" id="IPR011604">
    <property type="entry name" value="PDDEXK-like_dom_sf"/>
</dbReference>
<proteinExistence type="predicted"/>